<dbReference type="SUPFAM" id="SSF53383">
    <property type="entry name" value="PLP-dependent transferases"/>
    <property type="match status" value="1"/>
</dbReference>
<dbReference type="Gene3D" id="3.90.1150.10">
    <property type="entry name" value="Aspartate Aminotransferase, domain 1"/>
    <property type="match status" value="1"/>
</dbReference>
<evidence type="ECO:0000313" key="4">
    <source>
        <dbReference type="EMBL" id="KPQ33552.1"/>
    </source>
</evidence>
<dbReference type="GO" id="GO:0030170">
    <property type="term" value="F:pyridoxal phosphate binding"/>
    <property type="evidence" value="ECO:0007669"/>
    <property type="project" value="InterPro"/>
</dbReference>
<dbReference type="GO" id="GO:0016740">
    <property type="term" value="F:transferase activity"/>
    <property type="evidence" value="ECO:0007669"/>
    <property type="project" value="UniProtKB-KW"/>
</dbReference>
<dbReference type="CDD" id="cd06454">
    <property type="entry name" value="KBL_like"/>
    <property type="match status" value="1"/>
</dbReference>
<organism evidence="4 5">
    <name type="scientific">Phormidesmis priestleyi Ana</name>
    <dbReference type="NCBI Taxonomy" id="1666911"/>
    <lineage>
        <taxon>Bacteria</taxon>
        <taxon>Bacillati</taxon>
        <taxon>Cyanobacteriota</taxon>
        <taxon>Cyanophyceae</taxon>
        <taxon>Leptolyngbyales</taxon>
        <taxon>Leptolyngbyaceae</taxon>
        <taxon>Phormidesmis</taxon>
    </lineage>
</organism>
<dbReference type="InterPro" id="IPR015422">
    <property type="entry name" value="PyrdxlP-dep_Trfase_small"/>
</dbReference>
<proteinExistence type="predicted"/>
<evidence type="ECO:0000256" key="1">
    <source>
        <dbReference type="ARBA" id="ARBA00001933"/>
    </source>
</evidence>
<feature type="domain" description="Aminotransferase class I/classII large" evidence="3">
    <location>
        <begin position="101"/>
        <end position="444"/>
    </location>
</feature>
<gene>
    <name evidence="4" type="ORF">HLUCCA11_18185</name>
</gene>
<dbReference type="EMBL" id="LJZR01000030">
    <property type="protein sequence ID" value="KPQ33552.1"/>
    <property type="molecule type" value="Genomic_DNA"/>
</dbReference>
<dbReference type="InterPro" id="IPR050087">
    <property type="entry name" value="AON_synthase_class-II"/>
</dbReference>
<evidence type="ECO:0000259" key="3">
    <source>
        <dbReference type="Pfam" id="PF00155"/>
    </source>
</evidence>
<dbReference type="AlphaFoldDB" id="A0A0P7ZTI2"/>
<dbReference type="Gene3D" id="3.40.640.10">
    <property type="entry name" value="Type I PLP-dependent aspartate aminotransferase-like (Major domain)"/>
    <property type="match status" value="1"/>
</dbReference>
<dbReference type="PANTHER" id="PTHR13693">
    <property type="entry name" value="CLASS II AMINOTRANSFERASE/8-AMINO-7-OXONONANOATE SYNTHASE"/>
    <property type="match status" value="1"/>
</dbReference>
<protein>
    <submittedName>
        <fullName evidence="4">7-keto-8-aminopelargonate synthetase-related enzyme</fullName>
    </submittedName>
</protein>
<evidence type="ECO:0000256" key="2">
    <source>
        <dbReference type="ARBA" id="ARBA00022679"/>
    </source>
</evidence>
<reference evidence="4 5" key="1">
    <citation type="submission" date="2015-09" db="EMBL/GenBank/DDBJ databases">
        <title>Identification and resolution of microdiversity through metagenomic sequencing of parallel consortia.</title>
        <authorList>
            <person name="Nelson W.C."/>
            <person name="Romine M.F."/>
            <person name="Lindemann S.R."/>
        </authorList>
    </citation>
    <scope>NUCLEOTIDE SEQUENCE [LARGE SCALE GENOMIC DNA]</scope>
    <source>
        <strain evidence="4">Ana</strain>
    </source>
</reference>
<dbReference type="PATRIC" id="fig|1666911.3.peg.1409"/>
<name>A0A0P7ZTI2_9CYAN</name>
<dbReference type="Proteomes" id="UP000050465">
    <property type="component" value="Unassembled WGS sequence"/>
</dbReference>
<dbReference type="Pfam" id="PF00155">
    <property type="entry name" value="Aminotran_1_2"/>
    <property type="match status" value="1"/>
</dbReference>
<dbReference type="InterPro" id="IPR004839">
    <property type="entry name" value="Aminotransferase_I/II_large"/>
</dbReference>
<dbReference type="STRING" id="1666911.HLUCCA11_18185"/>
<comment type="caution">
    <text evidence="4">The sequence shown here is derived from an EMBL/GenBank/DDBJ whole genome shotgun (WGS) entry which is preliminary data.</text>
</comment>
<accession>A0A0P7ZTI2</accession>
<sequence length="460" mass="50646">MDIQSKLTRLKQQLNSTTQSNGYNTATINPSTINSLVSTPSLTPSSTPAVVPQQYYDPALFPEYKEFTTMEWFYEKQNYTQNLFRKHAGASGATVSIDGRELINYSSYNYLGLANDPRVKKAAQTAVEEFGTSTGSGRSITGEVAPHQEFEREISEILGTEDAVLSVGGYSTNTFSIGYLCRAQDLIIYDELIHNSALTGCKLAGSRRFSFPHNDYDALENLLATHRSNFERVLILTEGVYSMDGDIPDIPRLIEIKQKYQALLMVDEAHSMGVIGPNGLGVTDYFKVSGKEIDILYGSMSKAFGTCGGYVAGPKPLVTILKHYAPGVLLYGASPTPANTAAGLETLRIMRSHPKLAQRVQANAAYFIEKAQAAGLNTYNSKGSGVVPIMTQDSELALWLSVTLFDQGICTYPMLYPIVPRDKSRLRFFINTNHTREQIDYTIDCIVNNLRVAPPSQGVM</sequence>
<keyword evidence="2" id="KW-0808">Transferase</keyword>
<dbReference type="InterPro" id="IPR015421">
    <property type="entry name" value="PyrdxlP-dep_Trfase_major"/>
</dbReference>
<comment type="cofactor">
    <cofactor evidence="1">
        <name>pyridoxal 5'-phosphate</name>
        <dbReference type="ChEBI" id="CHEBI:597326"/>
    </cofactor>
</comment>
<dbReference type="InterPro" id="IPR015424">
    <property type="entry name" value="PyrdxlP-dep_Trfase"/>
</dbReference>
<dbReference type="PANTHER" id="PTHR13693:SF3">
    <property type="entry name" value="LD36009P"/>
    <property type="match status" value="1"/>
</dbReference>
<evidence type="ECO:0000313" key="5">
    <source>
        <dbReference type="Proteomes" id="UP000050465"/>
    </source>
</evidence>